<accession>A0AAN8VXY8</accession>
<evidence type="ECO:0000313" key="3">
    <source>
        <dbReference type="Proteomes" id="UP001370490"/>
    </source>
</evidence>
<dbReference type="Pfam" id="PF00294">
    <property type="entry name" value="PfkB"/>
    <property type="match status" value="1"/>
</dbReference>
<reference evidence="2 3" key="1">
    <citation type="submission" date="2023-12" db="EMBL/GenBank/DDBJ databases">
        <title>A high-quality genome assembly for Dillenia turbinata (Dilleniales).</title>
        <authorList>
            <person name="Chanderbali A."/>
        </authorList>
    </citation>
    <scope>NUCLEOTIDE SEQUENCE [LARGE SCALE GENOMIC DNA]</scope>
    <source>
        <strain evidence="2">LSX21</strain>
        <tissue evidence="2">Leaf</tissue>
    </source>
</reference>
<sequence length="469" mass="51111">MHNPTLTTLKPSVPSSHGFSLLPQNHSRLNYRFCPSVLPNNRIFSILNCNSTKVHNSNSLKDGKLRSLGVKDVDVATLGNLCVDVVLNVPELPSATFEERKAYMDQLSASPPDKRYWEAGGNCNMMIAAVRLGLRCVTIGHVGDEIYGQFLLDVLHDEGIDFVGMSEYADLSLIGALSETLLCWVLVDPLQRHGFCSRADFSEGPLVKWTVSRSQEDNKKFKDLVCNGYDFDELSPSLITSVIEYAVEVGTAIFFYPGPRGKTLSSGTPAQKRALGKFLKMSDVLLLTSDEAESLTGIWNPTLAGQELLRNAECTKWVIFKMGSKGSLLITASSISCAPAFKVNVVDTVGCGDSFVAAIAFGFIHNMPTINTLAIANAVGTATAMGCGAGRNVATLKQVIELLKDCNLNEDRQLWQELLRENLEAHEVAFLSKTVINGNDCINLVAFEKVTSELHNKLESARIEGAVPC</sequence>
<dbReference type="Proteomes" id="UP001370490">
    <property type="component" value="Unassembled WGS sequence"/>
</dbReference>
<keyword evidence="3" id="KW-1185">Reference proteome</keyword>
<evidence type="ECO:0000313" key="2">
    <source>
        <dbReference type="EMBL" id="KAK6937837.1"/>
    </source>
</evidence>
<dbReference type="InterPro" id="IPR029056">
    <property type="entry name" value="Ribokinase-like"/>
</dbReference>
<keyword evidence="2" id="KW-0418">Kinase</keyword>
<dbReference type="SUPFAM" id="SSF53613">
    <property type="entry name" value="Ribokinase-like"/>
    <property type="match status" value="1"/>
</dbReference>
<dbReference type="Gene3D" id="3.40.1190.20">
    <property type="match status" value="1"/>
</dbReference>
<dbReference type="PANTHER" id="PTHR47826:SF1">
    <property type="entry name" value="OS03G0164700 PROTEIN"/>
    <property type="match status" value="1"/>
</dbReference>
<dbReference type="AlphaFoldDB" id="A0AAN8VXY8"/>
<organism evidence="2 3">
    <name type="scientific">Dillenia turbinata</name>
    <dbReference type="NCBI Taxonomy" id="194707"/>
    <lineage>
        <taxon>Eukaryota</taxon>
        <taxon>Viridiplantae</taxon>
        <taxon>Streptophyta</taxon>
        <taxon>Embryophyta</taxon>
        <taxon>Tracheophyta</taxon>
        <taxon>Spermatophyta</taxon>
        <taxon>Magnoliopsida</taxon>
        <taxon>eudicotyledons</taxon>
        <taxon>Gunneridae</taxon>
        <taxon>Pentapetalae</taxon>
        <taxon>Dilleniales</taxon>
        <taxon>Dilleniaceae</taxon>
        <taxon>Dillenia</taxon>
    </lineage>
</organism>
<feature type="domain" description="Carbohydrate kinase PfkB" evidence="1">
    <location>
        <begin position="110"/>
        <end position="388"/>
    </location>
</feature>
<evidence type="ECO:0000259" key="1">
    <source>
        <dbReference type="Pfam" id="PF00294"/>
    </source>
</evidence>
<dbReference type="GO" id="GO:0016301">
    <property type="term" value="F:kinase activity"/>
    <property type="evidence" value="ECO:0007669"/>
    <property type="project" value="UniProtKB-KW"/>
</dbReference>
<dbReference type="InterPro" id="IPR011611">
    <property type="entry name" value="PfkB_dom"/>
</dbReference>
<keyword evidence="2" id="KW-0808">Transferase</keyword>
<dbReference type="EMBL" id="JBAMMX010000006">
    <property type="protein sequence ID" value="KAK6937837.1"/>
    <property type="molecule type" value="Genomic_DNA"/>
</dbReference>
<proteinExistence type="predicted"/>
<comment type="caution">
    <text evidence="2">The sequence shown here is derived from an EMBL/GenBank/DDBJ whole genome shotgun (WGS) entry which is preliminary data.</text>
</comment>
<protein>
    <submittedName>
        <fullName evidence="2">Carbohydrate kinase PfkB</fullName>
    </submittedName>
</protein>
<name>A0AAN8VXY8_9MAGN</name>
<gene>
    <name evidence="2" type="ORF">RJ641_031345</name>
</gene>
<dbReference type="PANTHER" id="PTHR47826">
    <property type="entry name" value="OS03G0164700 PROTEIN"/>
    <property type="match status" value="1"/>
</dbReference>